<dbReference type="Proteomes" id="UP000257109">
    <property type="component" value="Unassembled WGS sequence"/>
</dbReference>
<dbReference type="AlphaFoldDB" id="A0A371I1H0"/>
<proteinExistence type="predicted"/>
<evidence type="ECO:0000313" key="2">
    <source>
        <dbReference type="Proteomes" id="UP000257109"/>
    </source>
</evidence>
<dbReference type="OrthoDB" id="1935586at2759"/>
<feature type="non-terminal residue" evidence="1">
    <location>
        <position position="1"/>
    </location>
</feature>
<organism evidence="1 2">
    <name type="scientific">Mucuna pruriens</name>
    <name type="common">Velvet bean</name>
    <name type="synonym">Dolichos pruriens</name>
    <dbReference type="NCBI Taxonomy" id="157652"/>
    <lineage>
        <taxon>Eukaryota</taxon>
        <taxon>Viridiplantae</taxon>
        <taxon>Streptophyta</taxon>
        <taxon>Embryophyta</taxon>
        <taxon>Tracheophyta</taxon>
        <taxon>Spermatophyta</taxon>
        <taxon>Magnoliopsida</taxon>
        <taxon>eudicotyledons</taxon>
        <taxon>Gunneridae</taxon>
        <taxon>Pentapetalae</taxon>
        <taxon>rosids</taxon>
        <taxon>fabids</taxon>
        <taxon>Fabales</taxon>
        <taxon>Fabaceae</taxon>
        <taxon>Papilionoideae</taxon>
        <taxon>50 kb inversion clade</taxon>
        <taxon>NPAAA clade</taxon>
        <taxon>indigoferoid/millettioid clade</taxon>
        <taxon>Phaseoleae</taxon>
        <taxon>Mucuna</taxon>
    </lineage>
</organism>
<dbReference type="EMBL" id="QJKJ01001190">
    <property type="protein sequence ID" value="RDY08882.1"/>
    <property type="molecule type" value="Genomic_DNA"/>
</dbReference>
<comment type="caution">
    <text evidence="1">The sequence shown here is derived from an EMBL/GenBank/DDBJ whole genome shotgun (WGS) entry which is preliminary data.</text>
</comment>
<sequence length="170" mass="20125">MNIILSQLLRFEVMGGMTTHVEFAYNRIINNTTSHYPFELIMNMSSRLNEDGFSKAQFVKKLHEKAQSCIEKKVEQYARKAYLRKEMFPTLRKSRLLPRGDEPFKILKRINNNAYKYPNPKFEVKFSLRKGLVEDTQEGIKIKERTTLQDPTTRDRMRRLQGKNHKELGL</sequence>
<accession>A0A371I1H0</accession>
<keyword evidence="2" id="KW-1185">Reference proteome</keyword>
<protein>
    <submittedName>
        <fullName evidence="1">Uncharacterized protein</fullName>
    </submittedName>
</protein>
<gene>
    <name evidence="1" type="ORF">CR513_06852</name>
</gene>
<reference evidence="1" key="1">
    <citation type="submission" date="2018-05" db="EMBL/GenBank/DDBJ databases">
        <title>Draft genome of Mucuna pruriens seed.</title>
        <authorList>
            <person name="Nnadi N.E."/>
            <person name="Vos R."/>
            <person name="Hasami M.H."/>
            <person name="Devisetty U.K."/>
            <person name="Aguiy J.C."/>
        </authorList>
    </citation>
    <scope>NUCLEOTIDE SEQUENCE [LARGE SCALE GENOMIC DNA]</scope>
    <source>
        <strain evidence="1">JCA_2017</strain>
    </source>
</reference>
<evidence type="ECO:0000313" key="1">
    <source>
        <dbReference type="EMBL" id="RDY08882.1"/>
    </source>
</evidence>
<name>A0A371I1H0_MUCPR</name>